<dbReference type="EMBL" id="BMAO01000777">
    <property type="protein sequence ID" value="GFQ69119.1"/>
    <property type="molecule type" value="Genomic_DNA"/>
</dbReference>
<keyword evidence="2" id="KW-1185">Reference proteome</keyword>
<evidence type="ECO:0000313" key="2">
    <source>
        <dbReference type="Proteomes" id="UP000887116"/>
    </source>
</evidence>
<proteinExistence type="predicted"/>
<organism evidence="1 2">
    <name type="scientific">Trichonephila clavata</name>
    <name type="common">Joro spider</name>
    <name type="synonym">Nephila clavata</name>
    <dbReference type="NCBI Taxonomy" id="2740835"/>
    <lineage>
        <taxon>Eukaryota</taxon>
        <taxon>Metazoa</taxon>
        <taxon>Ecdysozoa</taxon>
        <taxon>Arthropoda</taxon>
        <taxon>Chelicerata</taxon>
        <taxon>Arachnida</taxon>
        <taxon>Araneae</taxon>
        <taxon>Araneomorphae</taxon>
        <taxon>Entelegynae</taxon>
        <taxon>Araneoidea</taxon>
        <taxon>Nephilidae</taxon>
        <taxon>Trichonephila</taxon>
    </lineage>
</organism>
<dbReference type="AlphaFoldDB" id="A0A8X6F490"/>
<dbReference type="Proteomes" id="UP000887116">
    <property type="component" value="Unassembled WGS sequence"/>
</dbReference>
<feature type="non-terminal residue" evidence="1">
    <location>
        <position position="50"/>
    </location>
</feature>
<name>A0A8X6F490_TRICU</name>
<gene>
    <name evidence="1" type="ORF">TNCT_94251</name>
</gene>
<evidence type="ECO:0000313" key="1">
    <source>
        <dbReference type="EMBL" id="GFQ69119.1"/>
    </source>
</evidence>
<reference evidence="1" key="1">
    <citation type="submission" date="2020-07" db="EMBL/GenBank/DDBJ databases">
        <title>Multicomponent nature underlies the extraordinary mechanical properties of spider dragline silk.</title>
        <authorList>
            <person name="Kono N."/>
            <person name="Nakamura H."/>
            <person name="Mori M."/>
            <person name="Yoshida Y."/>
            <person name="Ohtoshi R."/>
            <person name="Malay A.D."/>
            <person name="Moran D.A.P."/>
            <person name="Tomita M."/>
            <person name="Numata K."/>
            <person name="Arakawa K."/>
        </authorList>
    </citation>
    <scope>NUCLEOTIDE SEQUENCE</scope>
</reference>
<accession>A0A8X6F490</accession>
<sequence length="50" mass="5620">MRKYSKSGGIHGRTKLGFFHESMLSKDRSCSCPAEKADRQIELFSINTNG</sequence>
<comment type="caution">
    <text evidence="1">The sequence shown here is derived from an EMBL/GenBank/DDBJ whole genome shotgun (WGS) entry which is preliminary data.</text>
</comment>
<protein>
    <submittedName>
        <fullName evidence="1">Uncharacterized protein</fullName>
    </submittedName>
</protein>